<proteinExistence type="predicted"/>
<evidence type="ECO:0000313" key="1">
    <source>
        <dbReference type="EMBL" id="GAG89284.1"/>
    </source>
</evidence>
<gene>
    <name evidence="1" type="ORF">S01H4_25055</name>
</gene>
<accession>X1B0M7</accession>
<dbReference type="AlphaFoldDB" id="X1B0M7"/>
<name>X1B0M7_9ZZZZ</name>
<feature type="non-terminal residue" evidence="1">
    <location>
        <position position="1"/>
    </location>
</feature>
<protein>
    <submittedName>
        <fullName evidence="1">Uncharacterized protein</fullName>
    </submittedName>
</protein>
<comment type="caution">
    <text evidence="1">The sequence shown here is derived from an EMBL/GenBank/DDBJ whole genome shotgun (WGS) entry which is preliminary data.</text>
</comment>
<organism evidence="1">
    <name type="scientific">marine sediment metagenome</name>
    <dbReference type="NCBI Taxonomy" id="412755"/>
    <lineage>
        <taxon>unclassified sequences</taxon>
        <taxon>metagenomes</taxon>
        <taxon>ecological metagenomes</taxon>
    </lineage>
</organism>
<dbReference type="EMBL" id="BART01011870">
    <property type="protein sequence ID" value="GAG89284.1"/>
    <property type="molecule type" value="Genomic_DNA"/>
</dbReference>
<sequence length="49" mass="4924">SLEALGGGGGGYVLPSIVSGGMGENFIAYTLGQKNVAQKAAAILMKRVK</sequence>
<reference evidence="1" key="1">
    <citation type="journal article" date="2014" name="Front. Microbiol.">
        <title>High frequency of phylogenetically diverse reductive dehalogenase-homologous genes in deep subseafloor sedimentary metagenomes.</title>
        <authorList>
            <person name="Kawai M."/>
            <person name="Futagami T."/>
            <person name="Toyoda A."/>
            <person name="Takaki Y."/>
            <person name="Nishi S."/>
            <person name="Hori S."/>
            <person name="Arai W."/>
            <person name="Tsubouchi T."/>
            <person name="Morono Y."/>
            <person name="Uchiyama I."/>
            <person name="Ito T."/>
            <person name="Fujiyama A."/>
            <person name="Inagaki F."/>
            <person name="Takami H."/>
        </authorList>
    </citation>
    <scope>NUCLEOTIDE SEQUENCE</scope>
    <source>
        <strain evidence="1">Expedition CK06-06</strain>
    </source>
</reference>